<dbReference type="Gene3D" id="3.20.20.140">
    <property type="entry name" value="Metal-dependent hydrolases"/>
    <property type="match status" value="1"/>
</dbReference>
<proteinExistence type="predicted"/>
<dbReference type="InterPro" id="IPR016195">
    <property type="entry name" value="Pol/histidinol_Pase-like"/>
</dbReference>
<dbReference type="HOGENOM" id="CLU_067347_1_2_6"/>
<dbReference type="SMART" id="SM00481">
    <property type="entry name" value="POLIIIAc"/>
    <property type="match status" value="1"/>
</dbReference>
<dbReference type="RefSeq" id="WP_015878864.1">
    <property type="nucleotide sequence ID" value="NC_012691.1"/>
</dbReference>
<dbReference type="Proteomes" id="UP000009073">
    <property type="component" value="Chromosome"/>
</dbReference>
<dbReference type="EMBL" id="CP001616">
    <property type="protein sequence ID" value="ACQ93393.1"/>
    <property type="molecule type" value="Genomic_DNA"/>
</dbReference>
<dbReference type="AlphaFoldDB" id="C4LFM6"/>
<sequence length="296" mass="32970">MSKIDLHMHSAFSLDADLPVEILIDRCLANQVSTLAVTDHNSVHSVNVARQYTQNKDVTVLSGIEIDCSFQGGNYHLLGYGFKGDMADFYNLEKHITKLQADVVPVKLQKLKDLGFHLDEDHLYHLAKGNTPQEEQMAELILEDERNFSHPLLSIYRGEGARADMPLINFYWDFFGAGKPCHTPVAYPALTDMVSLIKSNHGIPVIAHIGANVKTDHLKVLDEMKAVGVMGVEVFSSYHNAELANKLYDYALGSDLFVTCGSDFHGKNKPKIEVGICNYDLAAEQYIKRFVESALA</sequence>
<dbReference type="InterPro" id="IPR004013">
    <property type="entry name" value="PHP_dom"/>
</dbReference>
<dbReference type="Gene3D" id="1.10.150.650">
    <property type="match status" value="1"/>
</dbReference>
<dbReference type="STRING" id="595494.Tola_1783"/>
<protein>
    <submittedName>
        <fullName evidence="2">PHP domain protein</fullName>
    </submittedName>
</protein>
<name>C4LFM6_TOLAT</name>
<dbReference type="Pfam" id="PF02811">
    <property type="entry name" value="PHP"/>
    <property type="match status" value="1"/>
</dbReference>
<feature type="domain" description="Polymerase/histidinol phosphatase N-terminal" evidence="1">
    <location>
        <begin position="4"/>
        <end position="70"/>
    </location>
</feature>
<evidence type="ECO:0000313" key="2">
    <source>
        <dbReference type="EMBL" id="ACQ93393.1"/>
    </source>
</evidence>
<accession>C4LFM6</accession>
<dbReference type="PANTHER" id="PTHR42924">
    <property type="entry name" value="EXONUCLEASE"/>
    <property type="match status" value="1"/>
</dbReference>
<dbReference type="KEGG" id="tau:Tola_1783"/>
<evidence type="ECO:0000313" key="3">
    <source>
        <dbReference type="Proteomes" id="UP000009073"/>
    </source>
</evidence>
<dbReference type="OrthoDB" id="9804333at2"/>
<dbReference type="SUPFAM" id="SSF89550">
    <property type="entry name" value="PHP domain-like"/>
    <property type="match status" value="1"/>
</dbReference>
<dbReference type="PANTHER" id="PTHR42924:SF3">
    <property type="entry name" value="POLYMERASE_HISTIDINOL PHOSPHATASE N-TERMINAL DOMAIN-CONTAINING PROTEIN"/>
    <property type="match status" value="1"/>
</dbReference>
<organism evidence="2 3">
    <name type="scientific">Tolumonas auensis (strain DSM 9187 / NBRC 110442 / TA 4)</name>
    <dbReference type="NCBI Taxonomy" id="595494"/>
    <lineage>
        <taxon>Bacteria</taxon>
        <taxon>Pseudomonadati</taxon>
        <taxon>Pseudomonadota</taxon>
        <taxon>Gammaproteobacteria</taxon>
        <taxon>Aeromonadales</taxon>
        <taxon>Aeromonadaceae</taxon>
        <taxon>Tolumonas</taxon>
    </lineage>
</organism>
<dbReference type="GO" id="GO:0035312">
    <property type="term" value="F:5'-3' DNA exonuclease activity"/>
    <property type="evidence" value="ECO:0007669"/>
    <property type="project" value="TreeGrafter"/>
</dbReference>
<evidence type="ECO:0000259" key="1">
    <source>
        <dbReference type="SMART" id="SM00481"/>
    </source>
</evidence>
<reference evidence="2 3" key="2">
    <citation type="journal article" date="2011" name="Stand. Genomic Sci.">
        <title>Complete genome sequence of Tolumonas auensis type strain (TA 4).</title>
        <authorList>
            <person name="Chertkov O."/>
            <person name="Copeland A."/>
            <person name="Lucas S."/>
            <person name="Lapidus A."/>
            <person name="Berry K.W."/>
            <person name="Detter J.C."/>
            <person name="Del Rio T.G."/>
            <person name="Hammon N."/>
            <person name="Dalin E."/>
            <person name="Tice H."/>
            <person name="Pitluck S."/>
            <person name="Richardson P."/>
            <person name="Bruce D."/>
            <person name="Goodwin L."/>
            <person name="Han C."/>
            <person name="Tapia R."/>
            <person name="Saunders E."/>
            <person name="Schmutz J."/>
            <person name="Brettin T."/>
            <person name="Larimer F."/>
            <person name="Land M."/>
            <person name="Hauser L."/>
            <person name="Spring S."/>
            <person name="Rohde M."/>
            <person name="Kyrpides N.C."/>
            <person name="Ivanova N."/>
            <person name="Goker M."/>
            <person name="Beller H.R."/>
            <person name="Klenk H.P."/>
            <person name="Woyke T."/>
        </authorList>
    </citation>
    <scope>NUCLEOTIDE SEQUENCE [LARGE SCALE GENOMIC DNA]</scope>
    <source>
        <strain evidence="3">DSM 9187 / TA4</strain>
    </source>
</reference>
<keyword evidence="3" id="KW-1185">Reference proteome</keyword>
<dbReference type="GO" id="GO:0004534">
    <property type="term" value="F:5'-3' RNA exonuclease activity"/>
    <property type="evidence" value="ECO:0007669"/>
    <property type="project" value="TreeGrafter"/>
</dbReference>
<dbReference type="InterPro" id="IPR003141">
    <property type="entry name" value="Pol/His_phosphatase_N"/>
</dbReference>
<dbReference type="eggNOG" id="COG0613">
    <property type="taxonomic scope" value="Bacteria"/>
</dbReference>
<reference evidence="3" key="1">
    <citation type="submission" date="2009-05" db="EMBL/GenBank/DDBJ databases">
        <title>Complete sequence of Tolumonas auensis DSM 9187.</title>
        <authorList>
            <consortium name="US DOE Joint Genome Institute"/>
            <person name="Lucas S."/>
            <person name="Copeland A."/>
            <person name="Lapidus A."/>
            <person name="Glavina del Rio T."/>
            <person name="Tice H."/>
            <person name="Bruce D."/>
            <person name="Goodwin L."/>
            <person name="Pitluck S."/>
            <person name="Chertkov O."/>
            <person name="Brettin T."/>
            <person name="Detter J.C."/>
            <person name="Han C."/>
            <person name="Larimer F."/>
            <person name="Land M."/>
            <person name="Hauser L."/>
            <person name="Kyrpides N."/>
            <person name="Mikhailova N."/>
            <person name="Spring S."/>
            <person name="Beller H."/>
        </authorList>
    </citation>
    <scope>NUCLEOTIDE SEQUENCE [LARGE SCALE GENOMIC DNA]</scope>
    <source>
        <strain evidence="3">DSM 9187 / TA4</strain>
    </source>
</reference>
<gene>
    <name evidence="2" type="ordered locus">Tola_1783</name>
</gene>
<dbReference type="InterPro" id="IPR052018">
    <property type="entry name" value="PHP_domain"/>
</dbReference>